<proteinExistence type="predicted"/>
<feature type="transmembrane region" description="Helical" evidence="1">
    <location>
        <begin position="53"/>
        <end position="77"/>
    </location>
</feature>
<organism evidence="2 3">
    <name type="scientific">Plectus sambesii</name>
    <dbReference type="NCBI Taxonomy" id="2011161"/>
    <lineage>
        <taxon>Eukaryota</taxon>
        <taxon>Metazoa</taxon>
        <taxon>Ecdysozoa</taxon>
        <taxon>Nematoda</taxon>
        <taxon>Chromadorea</taxon>
        <taxon>Plectida</taxon>
        <taxon>Plectina</taxon>
        <taxon>Plectoidea</taxon>
        <taxon>Plectidae</taxon>
        <taxon>Plectus</taxon>
    </lineage>
</organism>
<evidence type="ECO:0000313" key="2">
    <source>
        <dbReference type="Proteomes" id="UP000887566"/>
    </source>
</evidence>
<accession>A0A914VSJ7</accession>
<dbReference type="SUPFAM" id="SSF81321">
    <property type="entry name" value="Family A G protein-coupled receptor-like"/>
    <property type="match status" value="1"/>
</dbReference>
<dbReference type="PANTHER" id="PTHR31748">
    <property type="entry name" value="SERPENTINE RECEPTOR, CLASS V"/>
    <property type="match status" value="1"/>
</dbReference>
<evidence type="ECO:0000313" key="3">
    <source>
        <dbReference type="WBParaSite" id="PSAMB.scaffold2326size23855.g17394.t1"/>
    </source>
</evidence>
<keyword evidence="2" id="KW-1185">Reference proteome</keyword>
<evidence type="ECO:0000256" key="1">
    <source>
        <dbReference type="SAM" id="Phobius"/>
    </source>
</evidence>
<dbReference type="CDD" id="cd00637">
    <property type="entry name" value="7tm_classA_rhodopsin-like"/>
    <property type="match status" value="1"/>
</dbReference>
<dbReference type="Proteomes" id="UP000887566">
    <property type="component" value="Unplaced"/>
</dbReference>
<protein>
    <submittedName>
        <fullName evidence="3">G-protein coupled receptors family 1 profile domain-containing protein</fullName>
    </submittedName>
</protein>
<dbReference type="InterPro" id="IPR019426">
    <property type="entry name" value="7TM_GPCR_serpentine_rcpt_Srv"/>
</dbReference>
<sequence length="204" mass="23442">MWTERTTAKAIILQWTLGFAFSIPVLIFEQNHYSPDNQTLFYQWADADTLGAYFNWSIGIIVALSLILSMMYATIFVKAYKTSQMIRACSMKTPDSERIAFRMTQSGFLSTVTIILLSVLIIARQISWFVLKVAMDVNVFYFLFYTLTDIYSGANPYIFLYFSTTVRAKMAALLCFFGLPKRWPTAVHPENIIDNKTYSPYNAN</sequence>
<keyword evidence="1" id="KW-0812">Transmembrane</keyword>
<keyword evidence="1" id="KW-0472">Membrane</keyword>
<dbReference type="Pfam" id="PF10323">
    <property type="entry name" value="7TM_GPCR_Srv"/>
    <property type="match status" value="1"/>
</dbReference>
<dbReference type="AlphaFoldDB" id="A0A914VSJ7"/>
<feature type="transmembrane region" description="Helical" evidence="1">
    <location>
        <begin position="108"/>
        <end position="127"/>
    </location>
</feature>
<dbReference type="Gene3D" id="1.20.1070.10">
    <property type="entry name" value="Rhodopsin 7-helix transmembrane proteins"/>
    <property type="match status" value="1"/>
</dbReference>
<reference evidence="3" key="1">
    <citation type="submission" date="2022-11" db="UniProtKB">
        <authorList>
            <consortium name="WormBaseParasite"/>
        </authorList>
    </citation>
    <scope>IDENTIFICATION</scope>
</reference>
<keyword evidence="1" id="KW-1133">Transmembrane helix</keyword>
<feature type="transmembrane region" description="Helical" evidence="1">
    <location>
        <begin position="139"/>
        <end position="162"/>
    </location>
</feature>
<dbReference type="PANTHER" id="PTHR31748:SF1">
    <property type="entry name" value="SERPENTINE RECEPTOR, CLASS V"/>
    <property type="match status" value="1"/>
</dbReference>
<feature type="transmembrane region" description="Helical" evidence="1">
    <location>
        <begin position="12"/>
        <end position="33"/>
    </location>
</feature>
<name>A0A914VSJ7_9BILA</name>
<dbReference type="WBParaSite" id="PSAMB.scaffold2326size23855.g17394.t1">
    <property type="protein sequence ID" value="PSAMB.scaffold2326size23855.g17394.t1"/>
    <property type="gene ID" value="PSAMB.scaffold2326size23855.g17394"/>
</dbReference>